<name>A0A1N7MLI3_9FLAO</name>
<reference evidence="1 2" key="1">
    <citation type="submission" date="2017-01" db="EMBL/GenBank/DDBJ databases">
        <authorList>
            <person name="Mah S.A."/>
            <person name="Swanson W.J."/>
            <person name="Moy G.W."/>
            <person name="Vacquier V.D."/>
        </authorList>
    </citation>
    <scope>NUCLEOTIDE SEQUENCE [LARGE SCALE GENOMIC DNA]</scope>
    <source>
        <strain evidence="1 2">DSM 18014</strain>
    </source>
</reference>
<evidence type="ECO:0000313" key="2">
    <source>
        <dbReference type="Proteomes" id="UP000185781"/>
    </source>
</evidence>
<gene>
    <name evidence="1" type="ORF">SAMN05421785_103320</name>
</gene>
<protein>
    <submittedName>
        <fullName evidence="1">Uncharacterized protein</fullName>
    </submittedName>
</protein>
<dbReference type="AlphaFoldDB" id="A0A1N7MLI3"/>
<evidence type="ECO:0000313" key="1">
    <source>
        <dbReference type="EMBL" id="SIS86953.1"/>
    </source>
</evidence>
<dbReference type="Proteomes" id="UP000185781">
    <property type="component" value="Unassembled WGS sequence"/>
</dbReference>
<accession>A0A1N7MLI3</accession>
<dbReference type="EMBL" id="FTOV01000003">
    <property type="protein sequence ID" value="SIS86953.1"/>
    <property type="molecule type" value="Genomic_DNA"/>
</dbReference>
<organism evidence="1 2">
    <name type="scientific">Chryseobacterium gambrini</name>
    <dbReference type="NCBI Taxonomy" id="373672"/>
    <lineage>
        <taxon>Bacteria</taxon>
        <taxon>Pseudomonadati</taxon>
        <taxon>Bacteroidota</taxon>
        <taxon>Flavobacteriia</taxon>
        <taxon>Flavobacteriales</taxon>
        <taxon>Weeksellaceae</taxon>
        <taxon>Chryseobacterium group</taxon>
        <taxon>Chryseobacterium</taxon>
    </lineage>
</organism>
<proteinExistence type="predicted"/>
<sequence length="530" mass="61343">MRNQGLYFFKNISPQFAIFEIQILTMKKLTLLVFGLIQTIAYSQTQDLASLASGKNVGMNALFDTKDNLYGYVSIYSYGKTDNKKQKFEYVILDKNLNPVANKEFEAGLLVSNYFGYVDFKGQIILQPSDINYLQAFSKDAAAPVSMVIDPKTNTVKPKVYYDYQEDGTFKEISQPKTFKEERKENRAEKKEKGYNYVSVVGEIKEGGYLALEYNDYGKYINKNSLIKFDDNKKEIWRYSYNTNGDKKVFSDLSILEKDENRIYGILRKVNDDDKTFSLVVIDMKTGKELSNKPITGLSPETIYNIDALSGIDNDKTFDDKVVLLGRNYISKENRGFARFILDKNNYNVDLKTISYKPDLSNHIPKLSADGGVENGYYLQTKDAYFMSDGSVGILSEKFKPAGQYNAPKTTDLVYINTDKDFKVKDVQVFEKEKSKWVNSDYLFSQYLNDGKDVVFFFRDYQKDQVTKEKKWNLFINTIIDGKFKQEVVPISEKDNYVVTPYVAKEGYILLREFNEKEKFNKIRLERLNY</sequence>